<organism evidence="1">
    <name type="scientific">uncultured Aureispira sp</name>
    <dbReference type="NCBI Taxonomy" id="1331704"/>
    <lineage>
        <taxon>Bacteria</taxon>
        <taxon>Pseudomonadati</taxon>
        <taxon>Bacteroidota</taxon>
        <taxon>Saprospiria</taxon>
        <taxon>Saprospirales</taxon>
        <taxon>Saprospiraceae</taxon>
        <taxon>Aureispira</taxon>
        <taxon>environmental samples</taxon>
    </lineage>
</organism>
<name>A0A6S6T7K5_9BACT</name>
<evidence type="ECO:0000313" key="1">
    <source>
        <dbReference type="EMBL" id="CAA6814934.1"/>
    </source>
</evidence>
<dbReference type="EMBL" id="CACVAQ010000223">
    <property type="protein sequence ID" value="CAA6814934.1"/>
    <property type="molecule type" value="Genomic_DNA"/>
</dbReference>
<gene>
    <name evidence="1" type="ORF">HELGO_WM16595</name>
</gene>
<dbReference type="AlphaFoldDB" id="A0A6S6T7K5"/>
<protein>
    <submittedName>
        <fullName evidence="1">Uncharacterized protein</fullName>
    </submittedName>
</protein>
<proteinExistence type="predicted"/>
<accession>A0A6S6T7K5</accession>
<sequence length="343" mass="38022">MEKQNLTLLLTTIHCVKSTTETTCDDIYFEIYATSNGVEKYLGSAFKGNPIQMEGGKKVNDAYLDISFDCSYMDECRILILENDNNGHDTIGNAIIKRDDPLEGTITVNQTTGKAKAVYELSYRVISKPIQTLRVMGVYCEEDSKGCNVDLVEDVLLLAEKAAEEASDVIKKSPRPRAKAVSKAFDVAANVLANIGDLVVWIANAAEGADEVYMQHVDKDGHDIEGGGFWPEDGIQQMEKGDQFEFTGDEGDAAYSHYYRVPLDRGPVTLQLRERDPHKADVSIGSFTFDEAYYNKYEDEGRVVIADEYFRDQQGGQGAIYGICVSVGIEDWAKPAIVEEQEG</sequence>
<reference evidence="1" key="1">
    <citation type="submission" date="2020-01" db="EMBL/GenBank/DDBJ databases">
        <authorList>
            <person name="Meier V. D."/>
            <person name="Meier V D."/>
        </authorList>
    </citation>
    <scope>NUCLEOTIDE SEQUENCE</scope>
    <source>
        <strain evidence="1">HLG_WM_MAG_10</strain>
    </source>
</reference>